<feature type="transmembrane region" description="Helical" evidence="3">
    <location>
        <begin position="215"/>
        <end position="237"/>
    </location>
</feature>
<dbReference type="InterPro" id="IPR033704">
    <property type="entry name" value="dUTPase_trimeric"/>
</dbReference>
<dbReference type="Pfam" id="PF22769">
    <property type="entry name" value="DCD"/>
    <property type="match status" value="1"/>
</dbReference>
<evidence type="ECO:0000256" key="2">
    <source>
        <dbReference type="ARBA" id="ARBA00023080"/>
    </source>
</evidence>
<evidence type="ECO:0008006" key="6">
    <source>
        <dbReference type="Google" id="ProtNLM"/>
    </source>
</evidence>
<proteinExistence type="predicted"/>
<dbReference type="Gene3D" id="2.70.40.10">
    <property type="match status" value="1"/>
</dbReference>
<dbReference type="InterPro" id="IPR011962">
    <property type="entry name" value="dCTP_deaminase"/>
</dbReference>
<dbReference type="PANTHER" id="PTHR42680">
    <property type="entry name" value="DCTP DEAMINASE"/>
    <property type="match status" value="1"/>
</dbReference>
<comment type="caution">
    <text evidence="4">The sequence shown here is derived from an EMBL/GenBank/DDBJ whole genome shotgun (WGS) entry which is preliminary data.</text>
</comment>
<evidence type="ECO:0000313" key="5">
    <source>
        <dbReference type="Proteomes" id="UP000664628"/>
    </source>
</evidence>
<keyword evidence="1" id="KW-0378">Hydrolase</keyword>
<keyword evidence="2" id="KW-0546">Nucleotide metabolism</keyword>
<evidence type="ECO:0000313" key="4">
    <source>
        <dbReference type="EMBL" id="MBO0953077.1"/>
    </source>
</evidence>
<gene>
    <name evidence="4" type="ORF">J2I46_31175</name>
</gene>
<dbReference type="RefSeq" id="WP_207333029.1">
    <property type="nucleotide sequence ID" value="NZ_JAFMYW010000019.1"/>
</dbReference>
<keyword evidence="3" id="KW-0472">Membrane</keyword>
<dbReference type="EMBL" id="JAFMYW010000019">
    <property type="protein sequence ID" value="MBO0953077.1"/>
    <property type="molecule type" value="Genomic_DNA"/>
</dbReference>
<accession>A0ABS3JST8</accession>
<keyword evidence="3" id="KW-1133">Transmembrane helix</keyword>
<dbReference type="Proteomes" id="UP000664628">
    <property type="component" value="Unassembled WGS sequence"/>
</dbReference>
<organism evidence="4 5">
    <name type="scientific">Fibrella forsythiae</name>
    <dbReference type="NCBI Taxonomy" id="2817061"/>
    <lineage>
        <taxon>Bacteria</taxon>
        <taxon>Pseudomonadati</taxon>
        <taxon>Bacteroidota</taxon>
        <taxon>Cytophagia</taxon>
        <taxon>Cytophagales</taxon>
        <taxon>Spirosomataceae</taxon>
        <taxon>Fibrella</taxon>
    </lineage>
</organism>
<dbReference type="SUPFAM" id="SSF51283">
    <property type="entry name" value="dUTPase-like"/>
    <property type="match status" value="1"/>
</dbReference>
<sequence length="280" mass="31670">MAFSDNDDIRLISSENISPFRYERIKNACYELSLGEEYFITNNTDSTVKIISPPGKQLEIKAGQFALLITEEKVTIPKDKLAFISIKAGVKFRGLINVSGFHVDPGFTGRLKFSVYNAGPRSIVLEKGEPYFPIWFCDLKSPLSNDESYNGSHQRQNSINGDDIMRIQGDLASPSDILDKIKVLSKETDNNIKQVDTELSNKIRDLERKVLNLDWLKRIIIVILITGVSGFLIKYLFNDKLSPSKEEKVLVDEKVIQSLINRKVDSIFAAKQKNIVVPKK</sequence>
<reference evidence="4 5" key="1">
    <citation type="submission" date="2021-03" db="EMBL/GenBank/DDBJ databases">
        <title>Fibrella sp. HMF5405 genome sequencing and assembly.</title>
        <authorList>
            <person name="Kang H."/>
            <person name="Kim H."/>
            <person name="Bae S."/>
            <person name="Joh K."/>
        </authorList>
    </citation>
    <scope>NUCLEOTIDE SEQUENCE [LARGE SCALE GENOMIC DNA]</scope>
    <source>
        <strain evidence="4 5">HMF5405</strain>
    </source>
</reference>
<keyword evidence="5" id="KW-1185">Reference proteome</keyword>
<evidence type="ECO:0000256" key="1">
    <source>
        <dbReference type="ARBA" id="ARBA00022801"/>
    </source>
</evidence>
<evidence type="ECO:0000256" key="3">
    <source>
        <dbReference type="SAM" id="Phobius"/>
    </source>
</evidence>
<name>A0ABS3JST8_9BACT</name>
<dbReference type="InterPro" id="IPR036157">
    <property type="entry name" value="dUTPase-like_sf"/>
</dbReference>
<keyword evidence="3" id="KW-0812">Transmembrane</keyword>
<dbReference type="CDD" id="cd07557">
    <property type="entry name" value="trimeric_dUTPase"/>
    <property type="match status" value="1"/>
</dbReference>
<protein>
    <recommendedName>
        <fullName evidence="6">Deoxycytidine triphosphate deaminase</fullName>
    </recommendedName>
</protein>
<dbReference type="PANTHER" id="PTHR42680:SF3">
    <property type="entry name" value="DCTP DEAMINASE"/>
    <property type="match status" value="1"/>
</dbReference>